<protein>
    <submittedName>
        <fullName evidence="1">Uncharacterized protein</fullName>
    </submittedName>
</protein>
<dbReference type="AlphaFoldDB" id="A0A8H6IJI2"/>
<name>A0A8H6IJI2_9AGAR</name>
<evidence type="ECO:0000313" key="1">
    <source>
        <dbReference type="EMBL" id="KAF6766706.1"/>
    </source>
</evidence>
<organism evidence="1 2">
    <name type="scientific">Ephemerocybe angulata</name>
    <dbReference type="NCBI Taxonomy" id="980116"/>
    <lineage>
        <taxon>Eukaryota</taxon>
        <taxon>Fungi</taxon>
        <taxon>Dikarya</taxon>
        <taxon>Basidiomycota</taxon>
        <taxon>Agaricomycotina</taxon>
        <taxon>Agaricomycetes</taxon>
        <taxon>Agaricomycetidae</taxon>
        <taxon>Agaricales</taxon>
        <taxon>Agaricineae</taxon>
        <taxon>Psathyrellaceae</taxon>
        <taxon>Ephemerocybe</taxon>
    </lineage>
</organism>
<accession>A0A8H6IJI2</accession>
<dbReference type="Proteomes" id="UP000521943">
    <property type="component" value="Unassembled WGS sequence"/>
</dbReference>
<comment type="caution">
    <text evidence="1">The sequence shown here is derived from an EMBL/GenBank/DDBJ whole genome shotgun (WGS) entry which is preliminary data.</text>
</comment>
<sequence>MHTLRHVAPLLEILSLIDRGPIPLTNPGLFGLICPNLKQLEVVGYRLETWDGLPLVPNLTSLTIECAPPIFTGARPRVEVLWLALARMRHLKHLRLVHLVKTEDPLSIEQRNDSDGGVVLRELQCLELVDNPRAVISCIRRLRLPKSASLDEARSLTPICTSDETLFRAVTITHSEIDARAQGPYRLVLDLKTSSTRGHMCLTLQHGHEGPLSASDVLWALNSAFDVSGIREVRLVGTEAFPEEVWRNVFEPMQELRLVRFEGSPVLQFLKWLTRDPSLPRHAPSKSNITSGSAGHHPTTLAPWLPNLSRLEFNSVVLEPEEEIRAALILLDVVEKRLAVKDLVPVIEVSLRRYAWFEEGQYAAERAEMPKVCVRWEDGALEDWEDMEDILRR</sequence>
<evidence type="ECO:0000313" key="2">
    <source>
        <dbReference type="Proteomes" id="UP000521943"/>
    </source>
</evidence>
<dbReference type="OrthoDB" id="10322777at2759"/>
<dbReference type="EMBL" id="JACGCI010000001">
    <property type="protein sequence ID" value="KAF6766706.1"/>
    <property type="molecule type" value="Genomic_DNA"/>
</dbReference>
<gene>
    <name evidence="1" type="ORF">DFP72DRAFT_1057847</name>
</gene>
<keyword evidence="2" id="KW-1185">Reference proteome</keyword>
<reference evidence="1 2" key="1">
    <citation type="submission" date="2020-07" db="EMBL/GenBank/DDBJ databases">
        <title>Comparative genomics of pyrophilous fungi reveals a link between fire events and developmental genes.</title>
        <authorList>
            <consortium name="DOE Joint Genome Institute"/>
            <person name="Steindorff A.S."/>
            <person name="Carver A."/>
            <person name="Calhoun S."/>
            <person name="Stillman K."/>
            <person name="Liu H."/>
            <person name="Lipzen A."/>
            <person name="Pangilinan J."/>
            <person name="Labutti K."/>
            <person name="Bruns T.D."/>
            <person name="Grigoriev I.V."/>
        </authorList>
    </citation>
    <scope>NUCLEOTIDE SEQUENCE [LARGE SCALE GENOMIC DNA]</scope>
    <source>
        <strain evidence="1 2">CBS 144469</strain>
    </source>
</reference>
<proteinExistence type="predicted"/>